<protein>
    <submittedName>
        <fullName evidence="5">Alkylation response protein AidB-like acyl-CoA dehydrogenase</fullName>
    </submittedName>
</protein>
<keyword evidence="3" id="KW-0560">Oxidoreductase</keyword>
<dbReference type="InterPro" id="IPR037069">
    <property type="entry name" value="AcylCoA_DH/ox_N_sf"/>
</dbReference>
<dbReference type="Gene3D" id="2.40.110.10">
    <property type="entry name" value="Butyryl-CoA Dehydrogenase, subunit A, domain 2"/>
    <property type="match status" value="1"/>
</dbReference>
<organism evidence="5 6">
    <name type="scientific">Streptomyces olivoverticillatus</name>
    <dbReference type="NCBI Taxonomy" id="66427"/>
    <lineage>
        <taxon>Bacteria</taxon>
        <taxon>Bacillati</taxon>
        <taxon>Actinomycetota</taxon>
        <taxon>Actinomycetes</taxon>
        <taxon>Kitasatosporales</taxon>
        <taxon>Streptomycetaceae</taxon>
        <taxon>Streptomyces</taxon>
    </lineage>
</organism>
<dbReference type="SUPFAM" id="SSF56645">
    <property type="entry name" value="Acyl-CoA dehydrogenase NM domain-like"/>
    <property type="match status" value="1"/>
</dbReference>
<evidence type="ECO:0000313" key="6">
    <source>
        <dbReference type="Proteomes" id="UP000556084"/>
    </source>
</evidence>
<evidence type="ECO:0000256" key="3">
    <source>
        <dbReference type="ARBA" id="ARBA00023002"/>
    </source>
</evidence>
<evidence type="ECO:0000259" key="4">
    <source>
        <dbReference type="Pfam" id="PF02771"/>
    </source>
</evidence>
<dbReference type="InterPro" id="IPR013786">
    <property type="entry name" value="AcylCoA_DH/ox_N"/>
</dbReference>
<proteinExistence type="predicted"/>
<evidence type="ECO:0000256" key="2">
    <source>
        <dbReference type="ARBA" id="ARBA00022827"/>
    </source>
</evidence>
<evidence type="ECO:0000256" key="1">
    <source>
        <dbReference type="ARBA" id="ARBA00022630"/>
    </source>
</evidence>
<accession>A0A7W7LQ01</accession>
<evidence type="ECO:0000313" key="5">
    <source>
        <dbReference type="EMBL" id="MBB4893683.1"/>
    </source>
</evidence>
<dbReference type="Pfam" id="PF02771">
    <property type="entry name" value="Acyl-CoA_dh_N"/>
    <property type="match status" value="1"/>
</dbReference>
<keyword evidence="1" id="KW-0285">Flavoprotein</keyword>
<dbReference type="InterPro" id="IPR009100">
    <property type="entry name" value="AcylCoA_DH/oxidase_NM_dom_sf"/>
</dbReference>
<dbReference type="SUPFAM" id="SSF47203">
    <property type="entry name" value="Acyl-CoA dehydrogenase C-terminal domain-like"/>
    <property type="match status" value="1"/>
</dbReference>
<dbReference type="GO" id="GO:0003995">
    <property type="term" value="F:acyl-CoA dehydrogenase activity"/>
    <property type="evidence" value="ECO:0007669"/>
    <property type="project" value="TreeGrafter"/>
</dbReference>
<dbReference type="RefSeq" id="WP_184349539.1">
    <property type="nucleotide sequence ID" value="NZ_JACHJH010000003.1"/>
</dbReference>
<name>A0A7W7LQ01_9ACTN</name>
<dbReference type="GO" id="GO:0050660">
    <property type="term" value="F:flavin adenine dinucleotide binding"/>
    <property type="evidence" value="ECO:0007669"/>
    <property type="project" value="InterPro"/>
</dbReference>
<dbReference type="AlphaFoldDB" id="A0A7W7LQ01"/>
<dbReference type="InterPro" id="IPR036250">
    <property type="entry name" value="AcylCo_DH-like_C"/>
</dbReference>
<dbReference type="PANTHER" id="PTHR43884">
    <property type="entry name" value="ACYL-COA DEHYDROGENASE"/>
    <property type="match status" value="1"/>
</dbReference>
<dbReference type="EMBL" id="JACHJH010000003">
    <property type="protein sequence ID" value="MBB4893683.1"/>
    <property type="molecule type" value="Genomic_DNA"/>
</dbReference>
<dbReference type="Gene3D" id="1.10.540.10">
    <property type="entry name" value="Acyl-CoA dehydrogenase/oxidase, N-terminal domain"/>
    <property type="match status" value="1"/>
</dbReference>
<keyword evidence="6" id="KW-1185">Reference proteome</keyword>
<dbReference type="InterPro" id="IPR046373">
    <property type="entry name" value="Acyl-CoA_Oxase/DH_mid-dom_sf"/>
</dbReference>
<feature type="domain" description="Acyl-CoA dehydrogenase/oxidase N-terminal" evidence="4">
    <location>
        <begin position="5"/>
        <end position="95"/>
    </location>
</feature>
<dbReference type="Proteomes" id="UP000556084">
    <property type="component" value="Unassembled WGS sequence"/>
</dbReference>
<dbReference type="PANTHER" id="PTHR43884:SF20">
    <property type="entry name" value="ACYL-COA DEHYDROGENASE FADE28"/>
    <property type="match status" value="1"/>
</dbReference>
<sequence>MRSLDTAREACERHHPGLVKALAEIPLAEREAPGSPVVELFREHDGPSLLVPAAYGGRDADALEAVRVARAIGSCSPSLAVASTMHHFTAAMLFALAATAGRLTPRQVDLLGRIAPERLLLASGWAEGRTEQNILNPSVVATPAEDGGYLVNGSKKPCSLSGSMDLLTASVSLPEDDGSASLALLLIPSDSAGLTVSPFWSSRILAAAQSDEVRLTDVHVPAGHVIRTTPDDPGRLDDLQTAGFIWFELLVTAGYIGAAGALAEQVMERGRGSVADRSRLGVALESAVALVEGTARAVRDGENGDAAVASVLVARFAAQQALTTVADLATELLGGMAFITSDDVAYLATAVRPLAFHPPSRGSTAEALADYFAGRPLILS</sequence>
<gene>
    <name evidence="5" type="ORF">FHS39_002714</name>
</gene>
<keyword evidence="2" id="KW-0274">FAD</keyword>
<reference evidence="5 6" key="1">
    <citation type="submission" date="2020-08" db="EMBL/GenBank/DDBJ databases">
        <title>Genomic Encyclopedia of Type Strains, Phase III (KMG-III): the genomes of soil and plant-associated and newly described type strains.</title>
        <authorList>
            <person name="Whitman W."/>
        </authorList>
    </citation>
    <scope>NUCLEOTIDE SEQUENCE [LARGE SCALE GENOMIC DNA]</scope>
    <source>
        <strain evidence="5 6">CECT 3266</strain>
    </source>
</reference>
<comment type="caution">
    <text evidence="5">The sequence shown here is derived from an EMBL/GenBank/DDBJ whole genome shotgun (WGS) entry which is preliminary data.</text>
</comment>